<name>A0AAV1NR51_SCOSC</name>
<gene>
    <name evidence="2" type="ORF">FSCOSCO3_A017937</name>
</gene>
<reference evidence="2 3" key="1">
    <citation type="submission" date="2024-01" db="EMBL/GenBank/DDBJ databases">
        <authorList>
            <person name="Alioto T."/>
            <person name="Alioto T."/>
            <person name="Gomez Garrido J."/>
        </authorList>
    </citation>
    <scope>NUCLEOTIDE SEQUENCE [LARGE SCALE GENOMIC DNA]</scope>
</reference>
<dbReference type="Proteomes" id="UP001314229">
    <property type="component" value="Unassembled WGS sequence"/>
</dbReference>
<evidence type="ECO:0000313" key="2">
    <source>
        <dbReference type="EMBL" id="CAK6961767.1"/>
    </source>
</evidence>
<feature type="compositionally biased region" description="Polar residues" evidence="1">
    <location>
        <begin position="32"/>
        <end position="45"/>
    </location>
</feature>
<dbReference type="EMBL" id="CAWUFR010000052">
    <property type="protein sequence ID" value="CAK6961767.1"/>
    <property type="molecule type" value="Genomic_DNA"/>
</dbReference>
<evidence type="ECO:0000313" key="3">
    <source>
        <dbReference type="Proteomes" id="UP001314229"/>
    </source>
</evidence>
<accession>A0AAV1NR51</accession>
<dbReference type="AlphaFoldDB" id="A0AAV1NR51"/>
<evidence type="ECO:0000256" key="1">
    <source>
        <dbReference type="SAM" id="MobiDB-lite"/>
    </source>
</evidence>
<comment type="caution">
    <text evidence="2">The sequence shown here is derived from an EMBL/GenBank/DDBJ whole genome shotgun (WGS) entry which is preliminary data.</text>
</comment>
<protein>
    <submittedName>
        <fullName evidence="2">Uncharacterized protein</fullName>
    </submittedName>
</protein>
<proteinExistence type="predicted"/>
<organism evidence="2 3">
    <name type="scientific">Scomber scombrus</name>
    <name type="common">Atlantic mackerel</name>
    <name type="synonym">Scomber vernalis</name>
    <dbReference type="NCBI Taxonomy" id="13677"/>
    <lineage>
        <taxon>Eukaryota</taxon>
        <taxon>Metazoa</taxon>
        <taxon>Chordata</taxon>
        <taxon>Craniata</taxon>
        <taxon>Vertebrata</taxon>
        <taxon>Euteleostomi</taxon>
        <taxon>Actinopterygii</taxon>
        <taxon>Neopterygii</taxon>
        <taxon>Teleostei</taxon>
        <taxon>Neoteleostei</taxon>
        <taxon>Acanthomorphata</taxon>
        <taxon>Pelagiaria</taxon>
        <taxon>Scombriformes</taxon>
        <taxon>Scombridae</taxon>
        <taxon>Scomber</taxon>
    </lineage>
</organism>
<sequence>MTTERTEWDTYNGCSRVWTADGESVVRENTSEDTQGSKTSSSLQPSTAVTIISTNISITCGSLAVDAAQ</sequence>
<keyword evidence="3" id="KW-1185">Reference proteome</keyword>
<feature type="region of interest" description="Disordered" evidence="1">
    <location>
        <begin position="24"/>
        <end position="45"/>
    </location>
</feature>